<accession>A0A5Q0UEL9</accession>
<dbReference type="PANTHER" id="PTHR37938">
    <property type="entry name" value="BLL0215 PROTEIN"/>
    <property type="match status" value="1"/>
</dbReference>
<dbReference type="EMBL" id="CP040089">
    <property type="protein sequence ID" value="QGA80012.1"/>
    <property type="molecule type" value="Genomic_DNA"/>
</dbReference>
<gene>
    <name evidence="3" type="ORF">LC1Nh_0104</name>
</gene>
<feature type="domain" description="YdbS-like PH" evidence="2">
    <location>
        <begin position="99"/>
        <end position="163"/>
    </location>
</feature>
<protein>
    <recommendedName>
        <fullName evidence="2">YdbS-like PH domain-containing protein</fullName>
    </recommendedName>
</protein>
<dbReference type="KEGG" id="ncon:LC1Nh_0104"/>
<reference evidence="4" key="1">
    <citation type="submission" date="2019-05" db="EMBL/GenBank/DDBJ databases">
        <title>Candidatus Nanohalobium constans, a novel model system to study the DPANN nano-sized archaea: genomic and physiological characterization of a nanoarchaeon co-cultured with its chitinotrophic host.</title>
        <authorList>
            <person name="La Cono V."/>
            <person name="Arcadi E."/>
            <person name="Crisafi F."/>
            <person name="Denaro R."/>
            <person name="La Spada G."/>
            <person name="Messina E."/>
            <person name="Smedile F."/>
            <person name="Toshchakov S.V."/>
            <person name="Shevchenko M.A."/>
            <person name="Golyshin P.N."/>
            <person name="Golyshina O.V."/>
            <person name="Ferrer M."/>
            <person name="Rohde M."/>
            <person name="Mushegian A."/>
            <person name="Sorokin D.Y."/>
            <person name="Giuliano L."/>
            <person name="Yakimov M.M."/>
        </authorList>
    </citation>
    <scope>NUCLEOTIDE SEQUENCE [LARGE SCALE GENOMIC DNA]</scope>
    <source>
        <strain evidence="4">LC1Nh</strain>
    </source>
</reference>
<feature type="domain" description="YdbS-like PH" evidence="2">
    <location>
        <begin position="294"/>
        <end position="334"/>
    </location>
</feature>
<sequence length="346" mass="39149">MSDAVNIKPFKKSATTCMIVKSLLRRDIYNNISPNTGFSALAGFVIGIIGFLISYVMTKPFLGVSSAAVILTSSVSVILFFIGFSLVEGHFISKELNKWRYIIHEDEIEVKKTRSNEDISFNNIDRLQVNRPFLQRFFNTGNLKLSTSQKEVELEYLSKPDFLENQLRGMIREDIKEIKNKRKTNRFNDRISSLSLKPNVGAGITTNLFITLIIAPIIFIGVFGVILLASTRIESINEAITTNLLLLISSIGSAAIVSNLLISDYIGLKSTNYTIKRDFIKRESRHQDEEFLCKDIENISMTESRIESLFGVGTIKISLRDGSSFSIRFIEEPERNLRKVRNLLNT</sequence>
<evidence type="ECO:0000313" key="4">
    <source>
        <dbReference type="Proteomes" id="UP000377803"/>
    </source>
</evidence>
<evidence type="ECO:0000256" key="1">
    <source>
        <dbReference type="SAM" id="Phobius"/>
    </source>
</evidence>
<dbReference type="InterPro" id="IPR005182">
    <property type="entry name" value="YdbS-like_PH"/>
</dbReference>
<keyword evidence="1" id="KW-0812">Transmembrane</keyword>
<dbReference type="PANTHER" id="PTHR37938:SF1">
    <property type="entry name" value="BLL0215 PROTEIN"/>
    <property type="match status" value="1"/>
</dbReference>
<feature type="transmembrane region" description="Helical" evidence="1">
    <location>
        <begin position="200"/>
        <end position="228"/>
    </location>
</feature>
<proteinExistence type="predicted"/>
<dbReference type="AlphaFoldDB" id="A0A5Q0UEL9"/>
<dbReference type="Proteomes" id="UP000377803">
    <property type="component" value="Chromosome"/>
</dbReference>
<keyword evidence="1" id="KW-0472">Membrane</keyword>
<feature type="transmembrane region" description="Helical" evidence="1">
    <location>
        <begin position="63"/>
        <end position="87"/>
    </location>
</feature>
<keyword evidence="1" id="KW-1133">Transmembrane helix</keyword>
<evidence type="ECO:0000259" key="2">
    <source>
        <dbReference type="Pfam" id="PF03703"/>
    </source>
</evidence>
<evidence type="ECO:0000313" key="3">
    <source>
        <dbReference type="EMBL" id="QGA80012.1"/>
    </source>
</evidence>
<feature type="transmembrane region" description="Helical" evidence="1">
    <location>
        <begin position="35"/>
        <end position="57"/>
    </location>
</feature>
<name>A0A5Q0UEL9_9ARCH</name>
<organism evidence="3 4">
    <name type="scientific">Candidatus Nanohalobium constans</name>
    <dbReference type="NCBI Taxonomy" id="2565781"/>
    <lineage>
        <taxon>Archaea</taxon>
        <taxon>Candidatus Nanohalarchaeota</taxon>
        <taxon>Candidatus Nanohalobia</taxon>
        <taxon>Candidatus Nanohalobiales</taxon>
        <taxon>Candidatus Nanohalobiaceae</taxon>
        <taxon>Candidatus Nanohalobium</taxon>
    </lineage>
</organism>
<dbReference type="Pfam" id="PF03703">
    <property type="entry name" value="bPH_2"/>
    <property type="match status" value="2"/>
</dbReference>
<keyword evidence="4" id="KW-1185">Reference proteome</keyword>
<feature type="transmembrane region" description="Helical" evidence="1">
    <location>
        <begin position="240"/>
        <end position="262"/>
    </location>
</feature>